<feature type="transmembrane region" description="Helical" evidence="1">
    <location>
        <begin position="258"/>
        <end position="278"/>
    </location>
</feature>
<reference evidence="2" key="1">
    <citation type="submission" date="2022-06" db="EMBL/GenBank/DDBJ databases">
        <title>Diverse halophilic archaea isolated from saline environments.</title>
        <authorList>
            <person name="Cui H.-L."/>
        </authorList>
    </citation>
    <scope>NUCLEOTIDE SEQUENCE</scope>
    <source>
        <strain evidence="2">WLHS1</strain>
    </source>
</reference>
<proteinExistence type="predicted"/>
<dbReference type="Proteomes" id="UP001056855">
    <property type="component" value="Chromosome"/>
</dbReference>
<dbReference type="GeneID" id="73289221"/>
<dbReference type="InterPro" id="IPR058278">
    <property type="entry name" value="DUF7972"/>
</dbReference>
<dbReference type="AlphaFoldDB" id="A0A9E7ND21"/>
<evidence type="ECO:0008006" key="4">
    <source>
        <dbReference type="Google" id="ProtNLM"/>
    </source>
</evidence>
<keyword evidence="3" id="KW-1185">Reference proteome</keyword>
<dbReference type="EMBL" id="CP100355">
    <property type="protein sequence ID" value="UTF54487.1"/>
    <property type="molecule type" value="Genomic_DNA"/>
</dbReference>
<feature type="transmembrane region" description="Helical" evidence="1">
    <location>
        <begin position="70"/>
        <end position="88"/>
    </location>
</feature>
<evidence type="ECO:0000256" key="1">
    <source>
        <dbReference type="SAM" id="Phobius"/>
    </source>
</evidence>
<feature type="transmembrane region" description="Helical" evidence="1">
    <location>
        <begin position="290"/>
        <end position="313"/>
    </location>
</feature>
<dbReference type="KEGG" id="sawl:NGM29_04205"/>
<name>A0A9E7ND21_9EURY</name>
<evidence type="ECO:0000313" key="3">
    <source>
        <dbReference type="Proteomes" id="UP001056855"/>
    </source>
</evidence>
<feature type="transmembrane region" description="Helical" evidence="1">
    <location>
        <begin position="36"/>
        <end position="58"/>
    </location>
</feature>
<sequence>MVGDETSTADEASASRRRPNALARFQRWVLVDGDRLVVAACISVGTFLFFLGLEWLGVISFANANSITRMASGMVAGTFSLVTLVVSINQLILSQEFTSAGAAEDRLEGVESFRSEVAETIGDPVAPASPARILEELFVSIHEGATALEDETDTLEGDVREDVRQYVRAVESDMERTQEILSGSGTETFGAVSVAVKYDASRHLYTARRLGQRHEGAFSQSAREALDRIVADLELFTVAREHIKTVYLQRELTRFSQLTILTGVPAITSALLIGFLYAGRTGAVIVLPALPWVVSGLLAVVFVPLALLTTYILRTATITRRTVSIGPLVLESESESTPDRRAPDPDSR</sequence>
<organism evidence="2 3">
    <name type="scientific">Natronosalvus rutilus</name>
    <dbReference type="NCBI Taxonomy" id="2953753"/>
    <lineage>
        <taxon>Archaea</taxon>
        <taxon>Methanobacteriati</taxon>
        <taxon>Methanobacteriota</taxon>
        <taxon>Stenosarchaea group</taxon>
        <taxon>Halobacteria</taxon>
        <taxon>Halobacteriales</taxon>
        <taxon>Natrialbaceae</taxon>
        <taxon>Natronosalvus</taxon>
    </lineage>
</organism>
<keyword evidence="1" id="KW-0812">Transmembrane</keyword>
<protein>
    <recommendedName>
        <fullName evidence="4">DUF4239 domain-containing protein</fullName>
    </recommendedName>
</protein>
<accession>A0A9E7ND21</accession>
<dbReference type="Pfam" id="PF25927">
    <property type="entry name" value="DUF7972"/>
    <property type="match status" value="1"/>
</dbReference>
<keyword evidence="1" id="KW-1133">Transmembrane helix</keyword>
<evidence type="ECO:0000313" key="2">
    <source>
        <dbReference type="EMBL" id="UTF54487.1"/>
    </source>
</evidence>
<keyword evidence="1" id="KW-0472">Membrane</keyword>
<dbReference type="RefSeq" id="WP_254159151.1">
    <property type="nucleotide sequence ID" value="NZ_CP100355.1"/>
</dbReference>
<gene>
    <name evidence="2" type="ORF">NGM29_04205</name>
</gene>